<reference evidence="2 3" key="1">
    <citation type="journal article" date="2021" name="Sci. Rep.">
        <title>The distribution of antibiotic resistance genes in chicken gut microbiota commensals.</title>
        <authorList>
            <person name="Juricova H."/>
            <person name="Matiasovicova J."/>
            <person name="Kubasova T."/>
            <person name="Cejkova D."/>
            <person name="Rychlik I."/>
        </authorList>
    </citation>
    <scope>NUCLEOTIDE SEQUENCE [LARGE SCALE GENOMIC DNA]</scope>
    <source>
        <strain evidence="2 3">An431b</strain>
    </source>
</reference>
<proteinExistence type="predicted"/>
<dbReference type="InterPro" id="IPR025480">
    <property type="entry name" value="DUF4330"/>
</dbReference>
<accession>A0ABS2G8Q2</accession>
<keyword evidence="3" id="KW-1185">Reference proteome</keyword>
<keyword evidence="1" id="KW-1133">Transmembrane helix</keyword>
<dbReference type="RefSeq" id="WP_205132953.1">
    <property type="nucleotide sequence ID" value="NZ_JACSNT010000003.1"/>
</dbReference>
<keyword evidence="1" id="KW-0472">Membrane</keyword>
<keyword evidence="1" id="KW-0812">Transmembrane</keyword>
<evidence type="ECO:0000256" key="1">
    <source>
        <dbReference type="SAM" id="Phobius"/>
    </source>
</evidence>
<name>A0ABS2G8Q2_9FIRM</name>
<comment type="caution">
    <text evidence="2">The sequence shown here is derived from an EMBL/GenBank/DDBJ whole genome shotgun (WGS) entry which is preliminary data.</text>
</comment>
<evidence type="ECO:0000313" key="2">
    <source>
        <dbReference type="EMBL" id="MBM6877033.1"/>
    </source>
</evidence>
<sequence>MKERHSKKLFGVLNALDILIILVLVCAAAFGVYWTKGRQTAQTTAESATYTYVVEGKAVLEETAEYPVVGQNVYNSSTSEYLGTVAEVWSEPNTETNFNRVTNTYEKVPVPGYCNIYVAITGNGTETDRDITVEGTVVKVGKELNVKGKGYAFKGYIVEVRDGEE</sequence>
<dbReference type="Proteomes" id="UP000729290">
    <property type="component" value="Unassembled WGS sequence"/>
</dbReference>
<dbReference type="Pfam" id="PF14221">
    <property type="entry name" value="DUF4330"/>
    <property type="match status" value="1"/>
</dbReference>
<organism evidence="2 3">
    <name type="scientific">Anaerotignum lactatifermentans</name>
    <dbReference type="NCBI Taxonomy" id="160404"/>
    <lineage>
        <taxon>Bacteria</taxon>
        <taxon>Bacillati</taxon>
        <taxon>Bacillota</taxon>
        <taxon>Clostridia</taxon>
        <taxon>Lachnospirales</taxon>
        <taxon>Anaerotignaceae</taxon>
        <taxon>Anaerotignum</taxon>
    </lineage>
</organism>
<dbReference type="EMBL" id="JACSNV010000003">
    <property type="protein sequence ID" value="MBM6877033.1"/>
    <property type="molecule type" value="Genomic_DNA"/>
</dbReference>
<evidence type="ECO:0000313" key="3">
    <source>
        <dbReference type="Proteomes" id="UP000729290"/>
    </source>
</evidence>
<gene>
    <name evidence="2" type="ORF">H9X83_02510</name>
</gene>
<protein>
    <submittedName>
        <fullName evidence="2">DUF4330 domain-containing protein</fullName>
    </submittedName>
</protein>
<feature type="transmembrane region" description="Helical" evidence="1">
    <location>
        <begin position="12"/>
        <end position="34"/>
    </location>
</feature>